<accession>A0AAW1P044</accession>
<dbReference type="EMBL" id="JALJOR010000020">
    <property type="protein sequence ID" value="KAK9803650.1"/>
    <property type="molecule type" value="Genomic_DNA"/>
</dbReference>
<organism evidence="2 3">
    <name type="scientific">[Myrmecia] bisecta</name>
    <dbReference type="NCBI Taxonomy" id="41462"/>
    <lineage>
        <taxon>Eukaryota</taxon>
        <taxon>Viridiplantae</taxon>
        <taxon>Chlorophyta</taxon>
        <taxon>core chlorophytes</taxon>
        <taxon>Trebouxiophyceae</taxon>
        <taxon>Trebouxiales</taxon>
        <taxon>Trebouxiaceae</taxon>
        <taxon>Myrmecia</taxon>
    </lineage>
</organism>
<dbReference type="Proteomes" id="UP001489004">
    <property type="component" value="Unassembled WGS sequence"/>
</dbReference>
<sequence length="813" mass="86666">MLLHSTALRGPRTSRGAASGRDGSGALSLLQCTTQSGTAGNLSVAQCTAQHRTAQRLPASLRAGKKPLSIGSSSAACSHWHAHHVRLSTARGRVAPVRCSSGGGGSDGSGPKRDPKSLGWLDGWLFDRTEQMERYIRGTMRETAEDMASPTLDAGQVARKRSVFKKGVELLVLIETYKDKLLGEDQEVFSARLLSSMEPEALDARVDEELARAGSQRAASNAAASASRFAEALQDAESRPVAEGTEERPQASTSGLGTADDLDLKSWIWTWNALKGMFNVEENRKMRVDLQTKLEELETLRPFAEGWDLKLLNFTKYLIKKQLASMDETEAAILKTEAKLLELQAEQARQGEASTSQPATEGANSATSADDSDITVVSTWADLEKLMGEDFVSLPAYVPFVSRVFSGAAVAWAGVALVQWLTGVDSFEQWTWLRGDAAQGAGVWLQWTLPYLAAVAAAWWFLPGTALAWEGQTVGETKHNSEEELVGVPPLYLASAAYCMAFVRGILFRGLVLGVISSYAAGDADTSSSLMDPSFQEDAMRSVLGSLVMPLSLPRLWLSPFLALAAGAVEAGTWRVWDEVTSTMQPSFIAINMDGNPTTLFGTPPGSPAGPPNLTAQRASTGLQAGTSGPEEVSMSVSINPSTGWWSDSAVRDFVQPVRIALNGTFLAVETLLTGSLVASVATQAAGFLLVGALEQWQAAEDTPDDDADGDPTSNEEFIASCRATLDAFEGGLNAREGGGGGGRGGGERARLQQLRRRVDELERLLAKAGTFSTGAADPTGAAAEMVRTMKESMTAELVKASTDIFQEKGGDK</sequence>
<feature type="region of interest" description="Disordered" evidence="1">
    <location>
        <begin position="346"/>
        <end position="370"/>
    </location>
</feature>
<evidence type="ECO:0000256" key="1">
    <source>
        <dbReference type="SAM" id="MobiDB-lite"/>
    </source>
</evidence>
<keyword evidence="3" id="KW-1185">Reference proteome</keyword>
<dbReference type="AlphaFoldDB" id="A0AAW1P044"/>
<proteinExistence type="predicted"/>
<feature type="compositionally biased region" description="Polar residues" evidence="1">
    <location>
        <begin position="352"/>
        <end position="369"/>
    </location>
</feature>
<feature type="compositionally biased region" description="Low complexity" evidence="1">
    <location>
        <begin position="13"/>
        <end position="22"/>
    </location>
</feature>
<feature type="compositionally biased region" description="Basic and acidic residues" evidence="1">
    <location>
        <begin position="236"/>
        <end position="249"/>
    </location>
</feature>
<feature type="region of interest" description="Disordered" evidence="1">
    <location>
        <begin position="96"/>
        <end position="116"/>
    </location>
</feature>
<feature type="region of interest" description="Disordered" evidence="1">
    <location>
        <begin position="234"/>
        <end position="257"/>
    </location>
</feature>
<protein>
    <submittedName>
        <fullName evidence="2">Uncharacterized protein</fullName>
    </submittedName>
</protein>
<reference evidence="2 3" key="1">
    <citation type="journal article" date="2024" name="Nat. Commun.">
        <title>Phylogenomics reveals the evolutionary origins of lichenization in chlorophyte algae.</title>
        <authorList>
            <person name="Puginier C."/>
            <person name="Libourel C."/>
            <person name="Otte J."/>
            <person name="Skaloud P."/>
            <person name="Haon M."/>
            <person name="Grisel S."/>
            <person name="Petersen M."/>
            <person name="Berrin J.G."/>
            <person name="Delaux P.M."/>
            <person name="Dal Grande F."/>
            <person name="Keller J."/>
        </authorList>
    </citation>
    <scope>NUCLEOTIDE SEQUENCE [LARGE SCALE GENOMIC DNA]</scope>
    <source>
        <strain evidence="2 3">SAG 2043</strain>
    </source>
</reference>
<gene>
    <name evidence="2" type="ORF">WJX72_008205</name>
</gene>
<name>A0AAW1P044_9CHLO</name>
<evidence type="ECO:0000313" key="2">
    <source>
        <dbReference type="EMBL" id="KAK9803650.1"/>
    </source>
</evidence>
<evidence type="ECO:0000313" key="3">
    <source>
        <dbReference type="Proteomes" id="UP001489004"/>
    </source>
</evidence>
<comment type="caution">
    <text evidence="2">The sequence shown here is derived from an EMBL/GenBank/DDBJ whole genome shotgun (WGS) entry which is preliminary data.</text>
</comment>
<feature type="region of interest" description="Disordered" evidence="1">
    <location>
        <begin position="1"/>
        <end position="22"/>
    </location>
</feature>